<evidence type="ECO:0000313" key="3">
    <source>
        <dbReference type="Proteomes" id="UP000272942"/>
    </source>
</evidence>
<feature type="region of interest" description="Disordered" evidence="1">
    <location>
        <begin position="75"/>
        <end position="99"/>
    </location>
</feature>
<dbReference type="EMBL" id="UZAN01051882">
    <property type="protein sequence ID" value="VDP89178.1"/>
    <property type="molecule type" value="Genomic_DNA"/>
</dbReference>
<feature type="compositionally biased region" description="Polar residues" evidence="1">
    <location>
        <begin position="45"/>
        <end position="56"/>
    </location>
</feature>
<feature type="compositionally biased region" description="Polar residues" evidence="1">
    <location>
        <begin position="120"/>
        <end position="132"/>
    </location>
</feature>
<evidence type="ECO:0000256" key="1">
    <source>
        <dbReference type="SAM" id="MobiDB-lite"/>
    </source>
</evidence>
<accession>A0A183AYD0</accession>
<evidence type="ECO:0000313" key="4">
    <source>
        <dbReference type="WBParaSite" id="ECPE_0001200001-mRNA-1"/>
    </source>
</evidence>
<reference evidence="2 3" key="2">
    <citation type="submission" date="2018-11" db="EMBL/GenBank/DDBJ databases">
        <authorList>
            <consortium name="Pathogen Informatics"/>
        </authorList>
    </citation>
    <scope>NUCLEOTIDE SEQUENCE [LARGE SCALE GENOMIC DNA]</scope>
    <source>
        <strain evidence="2 3">Egypt</strain>
    </source>
</reference>
<name>A0A183AYD0_9TREM</name>
<feature type="compositionally biased region" description="Acidic residues" evidence="1">
    <location>
        <begin position="141"/>
        <end position="150"/>
    </location>
</feature>
<proteinExistence type="predicted"/>
<feature type="region of interest" description="Disordered" evidence="1">
    <location>
        <begin position="111"/>
        <end position="150"/>
    </location>
</feature>
<evidence type="ECO:0000313" key="2">
    <source>
        <dbReference type="EMBL" id="VDP89178.1"/>
    </source>
</evidence>
<organism evidence="4">
    <name type="scientific">Echinostoma caproni</name>
    <dbReference type="NCBI Taxonomy" id="27848"/>
    <lineage>
        <taxon>Eukaryota</taxon>
        <taxon>Metazoa</taxon>
        <taxon>Spiralia</taxon>
        <taxon>Lophotrochozoa</taxon>
        <taxon>Platyhelminthes</taxon>
        <taxon>Trematoda</taxon>
        <taxon>Digenea</taxon>
        <taxon>Plagiorchiida</taxon>
        <taxon>Echinostomata</taxon>
        <taxon>Echinostomatoidea</taxon>
        <taxon>Echinostomatidae</taxon>
        <taxon>Echinostoma</taxon>
    </lineage>
</organism>
<dbReference type="WBParaSite" id="ECPE_0001200001-mRNA-1">
    <property type="protein sequence ID" value="ECPE_0001200001-mRNA-1"/>
    <property type="gene ID" value="ECPE_0001200001"/>
</dbReference>
<reference evidence="4" key="1">
    <citation type="submission" date="2016-06" db="UniProtKB">
        <authorList>
            <consortium name="WormBaseParasite"/>
        </authorList>
    </citation>
    <scope>IDENTIFICATION</scope>
</reference>
<protein>
    <submittedName>
        <fullName evidence="4">Centrosomal protein of 19 kDa</fullName>
    </submittedName>
</protein>
<sequence length="150" mass="16642">MRFATPQCSATSTTIASNADFLENSHSYSETKEHLLSSIPRKNSCPPTDSSVNTAASPKPPAVVRQSVMDYETFLRQTAPTESSDATQSEAREIEEDEVRFDIQNRLKNKGHTIIPTDLQPGNTLPTATSQSKADRNWNEGDNEEDSFYD</sequence>
<dbReference type="AlphaFoldDB" id="A0A183AYD0"/>
<keyword evidence="3" id="KW-1185">Reference proteome</keyword>
<gene>
    <name evidence="2" type="ORF">ECPE_LOCUS11965</name>
</gene>
<dbReference type="Proteomes" id="UP000272942">
    <property type="component" value="Unassembled WGS sequence"/>
</dbReference>
<feature type="region of interest" description="Disordered" evidence="1">
    <location>
        <begin position="32"/>
        <end position="62"/>
    </location>
</feature>
<feature type="compositionally biased region" description="Polar residues" evidence="1">
    <location>
        <begin position="75"/>
        <end position="89"/>
    </location>
</feature>